<dbReference type="STRING" id="633148.Tagg_1102"/>
<reference key="3">
    <citation type="submission" date="2010-02" db="EMBL/GenBank/DDBJ databases">
        <title>Complete genome sequence of Thermosphaera aggregans type strain (M11TL).</title>
        <authorList>
            <consortium name="US DOE Joint Genome Institute (JGI-PGF)"/>
            <person name="Spring S."/>
            <person name="Lapidus A."/>
            <person name="Munk C."/>
            <person name="Schroeder M."/>
            <person name="Glavina Del Rio T."/>
            <person name="Tice H."/>
            <person name="Copeland A."/>
            <person name="Cheng J.-F."/>
            <person name="Lucas S."/>
            <person name="Chen F."/>
            <person name="Nolan M."/>
            <person name="Bruce D."/>
            <person name="Goodwin L."/>
            <person name="Pitluck S."/>
            <person name="Ivanova N."/>
            <person name="Mavromatis K."/>
            <person name="Ovchinnikova G."/>
            <person name="Pati A."/>
            <person name="Chen A."/>
            <person name="Palaniappan K."/>
            <person name="Land M."/>
            <person name="Hauser L."/>
            <person name="Chang Y.-J."/>
            <person name="Jeffries C.C."/>
            <person name="Brettin T."/>
            <person name="Detter J.C."/>
            <person name="Tapia R."/>
            <person name="Han C."/>
            <person name="Chain P."/>
            <person name="Heimerl T."/>
            <person name="Weik F."/>
            <person name="Goker M."/>
            <person name="Rachel R."/>
            <person name="Bristow J."/>
            <person name="Eisen J.A."/>
            <person name="Markowitz V."/>
            <person name="Hugenholtz P."/>
            <person name="Kyrpides N.C."/>
            <person name="Klenk H.-P."/>
        </authorList>
    </citation>
    <scope>NUCLEOTIDE SEQUENCE</scope>
    <source>
        <strain>DSM 11486</strain>
    </source>
</reference>
<evidence type="ECO:0000313" key="1">
    <source>
        <dbReference type="EMBL" id="ADG91371.1"/>
    </source>
</evidence>
<dbReference type="KEGG" id="tag:Tagg_1102"/>
<dbReference type="EMBL" id="CP001939">
    <property type="protein sequence ID" value="ADG91371.1"/>
    <property type="molecule type" value="Genomic_DNA"/>
</dbReference>
<sequence length="97" mass="10800">MRIVVVRLDYNGELVDIYPLSNISKRELDEIVETSKDAVRSHLFLSKELNRALPRSIAIDAFSYEITIVFKPKGILVLASLKDSVPGTQRQGGVITA</sequence>
<dbReference type="RefSeq" id="WP_013129964.1">
    <property type="nucleotide sequence ID" value="NC_014160.1"/>
</dbReference>
<reference evidence="1 2" key="1">
    <citation type="journal article" date="2010" name="Stand. Genomic Sci.">
        <title>Complete genome sequence of Thermosphaera aggregans type strain (M11TL).</title>
        <authorList>
            <person name="Spring S."/>
            <person name="Rachel R."/>
            <person name="Lapidus A."/>
            <person name="Davenport K."/>
            <person name="Tice H."/>
            <person name="Copeland A."/>
            <person name="Cheng J.F."/>
            <person name="Lucas S."/>
            <person name="Chen F."/>
            <person name="Nolan M."/>
            <person name="Bruce D."/>
            <person name="Goodwin L."/>
            <person name="Pitluck S."/>
            <person name="Ivanova N."/>
            <person name="Mavromatis K."/>
            <person name="Ovchinnikova G."/>
            <person name="Pati A."/>
            <person name="Chen A."/>
            <person name="Palaniappan K."/>
            <person name="Land M."/>
            <person name="Hauser L."/>
            <person name="Chang Y.J."/>
            <person name="Jeffries C.C."/>
            <person name="Brettin T."/>
            <person name="Detter J.C."/>
            <person name="Tapia R."/>
            <person name="Han C."/>
            <person name="Heimerl T."/>
            <person name="Weikl F."/>
            <person name="Brambilla E."/>
            <person name="Goker M."/>
            <person name="Bristow J."/>
            <person name="Eisen J.A."/>
            <person name="Markowitz V."/>
            <person name="Hugenholtz P."/>
            <person name="Kyrpides N.C."/>
            <person name="Klenk H.P."/>
        </authorList>
    </citation>
    <scope>NUCLEOTIDE SEQUENCE [LARGE SCALE GENOMIC DNA]</scope>
    <source>
        <strain evidence="2">DSM 11486 / M11TL</strain>
    </source>
</reference>
<dbReference type="eggNOG" id="arCOG10168">
    <property type="taxonomic scope" value="Archaea"/>
</dbReference>
<organism evidence="1 2">
    <name type="scientific">Thermosphaera aggregans (strain DSM 11486 / M11TL)</name>
    <dbReference type="NCBI Taxonomy" id="633148"/>
    <lineage>
        <taxon>Archaea</taxon>
        <taxon>Thermoproteota</taxon>
        <taxon>Thermoprotei</taxon>
        <taxon>Desulfurococcales</taxon>
        <taxon>Desulfurococcaceae</taxon>
        <taxon>Thermosphaera</taxon>
    </lineage>
</organism>
<dbReference type="HOGENOM" id="CLU_2340325_0_0_2"/>
<dbReference type="GeneID" id="9166133"/>
<evidence type="ECO:0000313" key="2">
    <source>
        <dbReference type="Proteomes" id="UP000002376"/>
    </source>
</evidence>
<reference evidence="2" key="2">
    <citation type="journal article" date="2010" name="Stand. Genomic Sci.">
        <title>Complete genome sequence of Thermosphaera aggregans type strain (M11TLT).</title>
        <authorList>
            <person name="Spring S."/>
            <person name="Rachel R."/>
            <person name="Lapidus A."/>
            <person name="Davenport K."/>
            <person name="Tice H."/>
            <person name="Copeland A."/>
            <person name="Cheng J.-F."/>
            <person name="Lucas S."/>
            <person name="Chen F."/>
            <person name="Nolan M."/>
            <person name="Bruce D."/>
            <person name="Goodwin L."/>
            <person name="Pitluck S."/>
            <person name="Ivanova N."/>
            <person name="Mavromatis K."/>
            <person name="Ovchinnikova G."/>
            <person name="Pati A."/>
            <person name="Chen A."/>
            <person name="Palaniappan K."/>
            <person name="Land M."/>
            <person name="Hauser L."/>
            <person name="Chang Y.-J."/>
            <person name="Jeffries C.C."/>
            <person name="Brettin T."/>
            <person name="Detter J.C."/>
            <person name="Tapia R."/>
            <person name="Han C."/>
            <person name="Heimerl T."/>
            <person name="Weikl F."/>
            <person name="Brambilla E."/>
            <person name="Goker M."/>
            <person name="Bristow J."/>
            <person name="Eisen J.A."/>
            <person name="Markowitz V."/>
            <person name="Hugenholtz P."/>
            <person name="Kyrpides N.C."/>
            <person name="Klenk H.-P."/>
        </authorList>
    </citation>
    <scope>NUCLEOTIDE SEQUENCE [LARGE SCALE GENOMIC DNA]</scope>
    <source>
        <strain evidence="2">DSM 11486 / M11TL</strain>
    </source>
</reference>
<protein>
    <submittedName>
        <fullName evidence="1">Uncharacterized protein</fullName>
    </submittedName>
</protein>
<dbReference type="AlphaFoldDB" id="D5U2M1"/>
<keyword evidence="2" id="KW-1185">Reference proteome</keyword>
<dbReference type="OrthoDB" id="374837at2157"/>
<dbReference type="Proteomes" id="UP000002376">
    <property type="component" value="Chromosome"/>
</dbReference>
<accession>D5U2M1</accession>
<proteinExistence type="predicted"/>
<name>D5U2M1_THEAM</name>
<gene>
    <name evidence="1" type="ordered locus">Tagg_1102</name>
</gene>